<organism evidence="1 2">
    <name type="scientific">Plasmodium gonderi</name>
    <dbReference type="NCBI Taxonomy" id="77519"/>
    <lineage>
        <taxon>Eukaryota</taxon>
        <taxon>Sar</taxon>
        <taxon>Alveolata</taxon>
        <taxon>Apicomplexa</taxon>
        <taxon>Aconoidasida</taxon>
        <taxon>Haemosporida</taxon>
        <taxon>Plasmodiidae</taxon>
        <taxon>Plasmodium</taxon>
        <taxon>Plasmodium (Plasmodium)</taxon>
    </lineage>
</organism>
<proteinExistence type="predicted"/>
<feature type="non-terminal residue" evidence="1">
    <location>
        <position position="96"/>
    </location>
</feature>
<name>A0A1Y1JP15_PLAGO</name>
<reference evidence="2" key="1">
    <citation type="submission" date="2017-04" db="EMBL/GenBank/DDBJ databases">
        <title>Plasmodium gonderi genome.</title>
        <authorList>
            <person name="Arisue N."/>
            <person name="Honma H."/>
            <person name="Kawai S."/>
            <person name="Tougan T."/>
            <person name="Tanabe K."/>
            <person name="Horii T."/>
        </authorList>
    </citation>
    <scope>NUCLEOTIDE SEQUENCE [LARGE SCALE GENOMIC DNA]</scope>
    <source>
        <strain evidence="2">ATCC 30045</strain>
    </source>
</reference>
<comment type="caution">
    <text evidence="1">The sequence shown here is derived from an EMBL/GenBank/DDBJ whole genome shotgun (WGS) entry which is preliminary data.</text>
</comment>
<dbReference type="AlphaFoldDB" id="A0A1Y1JP15"/>
<accession>A0A1Y1JP15</accession>
<dbReference type="GeneID" id="39745039"/>
<sequence>MSKSIYNYIYLFSNCENTKKSINSAEEELFNLDCLQATDISEDISSEFSAICKNVMSYFNKMDAKKNDDEKIHDGTCVYLHYWLYYDYLKEKSNPN</sequence>
<dbReference type="Proteomes" id="UP000195521">
    <property type="component" value="Unassembled WGS sequence"/>
</dbReference>
<evidence type="ECO:0000313" key="1">
    <source>
        <dbReference type="EMBL" id="GAW84231.1"/>
    </source>
</evidence>
<keyword evidence="2" id="KW-1185">Reference proteome</keyword>
<dbReference type="RefSeq" id="XP_028546820.1">
    <property type="nucleotide sequence ID" value="XM_028691019.1"/>
</dbReference>
<gene>
    <name evidence="1" type="ORF">PGO_001835</name>
</gene>
<protein>
    <submittedName>
        <fullName evidence="1">Variable surface protein</fullName>
    </submittedName>
</protein>
<dbReference type="EMBL" id="BDQF01000191">
    <property type="protein sequence ID" value="GAW84231.1"/>
    <property type="molecule type" value="Genomic_DNA"/>
</dbReference>
<evidence type="ECO:0000313" key="2">
    <source>
        <dbReference type="Proteomes" id="UP000195521"/>
    </source>
</evidence>